<gene>
    <name evidence="4" type="primary">CYP4V2_1</name>
    <name evidence="4" type="ORF">P7K49_005559</name>
</gene>
<feature type="non-terminal residue" evidence="4">
    <location>
        <position position="104"/>
    </location>
</feature>
<keyword evidence="5" id="KW-1185">Reference proteome</keyword>
<dbReference type="Gene3D" id="1.10.630.10">
    <property type="entry name" value="Cytochrome P450"/>
    <property type="match status" value="1"/>
</dbReference>
<evidence type="ECO:0000256" key="1">
    <source>
        <dbReference type="ARBA" id="ARBA00010617"/>
    </source>
</evidence>
<keyword evidence="2" id="KW-0479">Metal-binding</keyword>
<protein>
    <submittedName>
        <fullName evidence="4">Cytochrome P450 4V2</fullName>
    </submittedName>
</protein>
<comment type="caution">
    <text evidence="4">The sequence shown here is derived from an EMBL/GenBank/DDBJ whole genome shotgun (WGS) entry which is preliminary data.</text>
</comment>
<dbReference type="PRINTS" id="PR00465">
    <property type="entry name" value="EP450IV"/>
</dbReference>
<dbReference type="EMBL" id="JASSZA010000003">
    <property type="protein sequence ID" value="KAK2114934.1"/>
    <property type="molecule type" value="Genomic_DNA"/>
</dbReference>
<dbReference type="Proteomes" id="UP001266305">
    <property type="component" value="Unassembled WGS sequence"/>
</dbReference>
<comment type="similarity">
    <text evidence="1">Belongs to the cytochrome P450 family.</text>
</comment>
<accession>A0ABQ9W002</accession>
<dbReference type="PANTHER" id="PTHR24291:SF193">
    <property type="entry name" value="CYTOCHROME P450 4V2"/>
    <property type="match status" value="1"/>
</dbReference>
<evidence type="ECO:0000313" key="5">
    <source>
        <dbReference type="Proteomes" id="UP001266305"/>
    </source>
</evidence>
<feature type="non-terminal residue" evidence="4">
    <location>
        <position position="1"/>
    </location>
</feature>
<dbReference type="InterPro" id="IPR001128">
    <property type="entry name" value="Cyt_P450"/>
</dbReference>
<dbReference type="InterPro" id="IPR002403">
    <property type="entry name" value="Cyt_P450_E_grp-IV"/>
</dbReference>
<evidence type="ECO:0000313" key="4">
    <source>
        <dbReference type="EMBL" id="KAK2114934.1"/>
    </source>
</evidence>
<sequence>KSVHPATVEDLKKLRYLECVIKETLRLFPSVPLFARSLSEDCEVAGYRVLKGTEAVIIPYALHRDPRYFPNPEEFRPERFFPENAKGRHPYAYVPFSAGPRNCI</sequence>
<dbReference type="InterPro" id="IPR036396">
    <property type="entry name" value="Cyt_P450_sf"/>
</dbReference>
<dbReference type="InterPro" id="IPR050196">
    <property type="entry name" value="Cytochrome_P450_Monoox"/>
</dbReference>
<reference evidence="4 5" key="1">
    <citation type="submission" date="2023-05" db="EMBL/GenBank/DDBJ databases">
        <title>B98-5 Cell Line De Novo Hybrid Assembly: An Optical Mapping Approach.</title>
        <authorList>
            <person name="Kananen K."/>
            <person name="Auerbach J.A."/>
            <person name="Kautto E."/>
            <person name="Blachly J.S."/>
        </authorList>
    </citation>
    <scope>NUCLEOTIDE SEQUENCE [LARGE SCALE GENOMIC DNA]</scope>
    <source>
        <strain evidence="4">B95-8</strain>
        <tissue evidence="4">Cell line</tissue>
    </source>
</reference>
<name>A0ABQ9W002_SAGOE</name>
<dbReference type="SUPFAM" id="SSF48264">
    <property type="entry name" value="Cytochrome P450"/>
    <property type="match status" value="1"/>
</dbReference>
<dbReference type="Pfam" id="PF00067">
    <property type="entry name" value="p450"/>
    <property type="match status" value="1"/>
</dbReference>
<evidence type="ECO:0000256" key="3">
    <source>
        <dbReference type="ARBA" id="ARBA00023004"/>
    </source>
</evidence>
<proteinExistence type="inferred from homology"/>
<organism evidence="4 5">
    <name type="scientific">Saguinus oedipus</name>
    <name type="common">Cotton-top tamarin</name>
    <name type="synonym">Oedipomidas oedipus</name>
    <dbReference type="NCBI Taxonomy" id="9490"/>
    <lineage>
        <taxon>Eukaryota</taxon>
        <taxon>Metazoa</taxon>
        <taxon>Chordata</taxon>
        <taxon>Craniata</taxon>
        <taxon>Vertebrata</taxon>
        <taxon>Euteleostomi</taxon>
        <taxon>Mammalia</taxon>
        <taxon>Eutheria</taxon>
        <taxon>Euarchontoglires</taxon>
        <taxon>Primates</taxon>
        <taxon>Haplorrhini</taxon>
        <taxon>Platyrrhini</taxon>
        <taxon>Cebidae</taxon>
        <taxon>Callitrichinae</taxon>
        <taxon>Saguinus</taxon>
    </lineage>
</organism>
<keyword evidence="3" id="KW-0408">Iron</keyword>
<evidence type="ECO:0000256" key="2">
    <source>
        <dbReference type="ARBA" id="ARBA00022723"/>
    </source>
</evidence>
<dbReference type="PANTHER" id="PTHR24291">
    <property type="entry name" value="CYTOCHROME P450 FAMILY 4"/>
    <property type="match status" value="1"/>
</dbReference>